<gene>
    <name evidence="2" type="ORF">Adu01nite_62660</name>
</gene>
<dbReference type="PANTHER" id="PTHR35525:SF3">
    <property type="entry name" value="BLL6575 PROTEIN"/>
    <property type="match status" value="1"/>
</dbReference>
<accession>A0ABQ3Z537</accession>
<dbReference type="InterPro" id="IPR010852">
    <property type="entry name" value="ABATE"/>
</dbReference>
<name>A0ABQ3Z537_9ACTN</name>
<organism evidence="2 3">
    <name type="scientific">Paractinoplanes durhamensis</name>
    <dbReference type="NCBI Taxonomy" id="113563"/>
    <lineage>
        <taxon>Bacteria</taxon>
        <taxon>Bacillati</taxon>
        <taxon>Actinomycetota</taxon>
        <taxon>Actinomycetes</taxon>
        <taxon>Micromonosporales</taxon>
        <taxon>Micromonosporaceae</taxon>
        <taxon>Paractinoplanes</taxon>
    </lineage>
</organism>
<dbReference type="SUPFAM" id="SSF160904">
    <property type="entry name" value="Jann2411-like"/>
    <property type="match status" value="1"/>
</dbReference>
<dbReference type="InterPro" id="IPR023286">
    <property type="entry name" value="ABATE_dom_sf"/>
</dbReference>
<sequence length="159" mass="17122">MAMPELVALVNEWGTLPRALDPRERGDDPGLTALADEFHPIFAAADAAQRARLITALLQAAKVRPVLTAAADGTLSEEWTVDNPAHAGRAAAALALRHHLAEHPGRIGVCADDQCADVYVDNSPAGRRRFCCLTCQNRARAAAFRKRGKQPAQRKPADK</sequence>
<proteinExistence type="predicted"/>
<keyword evidence="3" id="KW-1185">Reference proteome</keyword>
<dbReference type="Pfam" id="PF11706">
    <property type="entry name" value="zf-CGNR"/>
    <property type="match status" value="1"/>
</dbReference>
<reference evidence="2 3" key="1">
    <citation type="submission" date="2021-01" db="EMBL/GenBank/DDBJ databases">
        <title>Whole genome shotgun sequence of Actinoplanes durhamensis NBRC 14914.</title>
        <authorList>
            <person name="Komaki H."/>
            <person name="Tamura T."/>
        </authorList>
    </citation>
    <scope>NUCLEOTIDE SEQUENCE [LARGE SCALE GENOMIC DNA]</scope>
    <source>
        <strain evidence="2 3">NBRC 14914</strain>
    </source>
</reference>
<protein>
    <recommendedName>
        <fullName evidence="1">Zinc finger CGNR domain-containing protein</fullName>
    </recommendedName>
</protein>
<dbReference type="InterPro" id="IPR021005">
    <property type="entry name" value="Znf_CGNR"/>
</dbReference>
<evidence type="ECO:0000313" key="2">
    <source>
        <dbReference type="EMBL" id="GIE04916.1"/>
    </source>
</evidence>
<dbReference type="PANTHER" id="PTHR35525">
    <property type="entry name" value="BLL6575 PROTEIN"/>
    <property type="match status" value="1"/>
</dbReference>
<dbReference type="EMBL" id="BOML01000050">
    <property type="protein sequence ID" value="GIE04916.1"/>
    <property type="molecule type" value="Genomic_DNA"/>
</dbReference>
<dbReference type="Gene3D" id="1.10.3300.10">
    <property type="entry name" value="Jann2411-like domain"/>
    <property type="match status" value="1"/>
</dbReference>
<dbReference type="Proteomes" id="UP000637628">
    <property type="component" value="Unassembled WGS sequence"/>
</dbReference>
<comment type="caution">
    <text evidence="2">The sequence shown here is derived from an EMBL/GenBank/DDBJ whole genome shotgun (WGS) entry which is preliminary data.</text>
</comment>
<evidence type="ECO:0000313" key="3">
    <source>
        <dbReference type="Proteomes" id="UP000637628"/>
    </source>
</evidence>
<evidence type="ECO:0000259" key="1">
    <source>
        <dbReference type="Pfam" id="PF11706"/>
    </source>
</evidence>
<feature type="domain" description="Zinc finger CGNR" evidence="1">
    <location>
        <begin position="106"/>
        <end position="147"/>
    </location>
</feature>